<sequence>MSAYPNQQPGYNNQCEYLNAVVPCARYGVDRFDAQGPHDDRNAPEISSSKTSQPHCRWGVGVGNEESFFPVADEEPQSDRRRVTRTPESIMPSLIGADRTRALTSNFG</sequence>
<dbReference type="AlphaFoldDB" id="A0A2X0PIV4"/>
<evidence type="ECO:0000313" key="3">
    <source>
        <dbReference type="Proteomes" id="UP000249464"/>
    </source>
</evidence>
<feature type="region of interest" description="Disordered" evidence="1">
    <location>
        <begin position="71"/>
        <end position="90"/>
    </location>
</feature>
<feature type="compositionally biased region" description="Basic and acidic residues" evidence="1">
    <location>
        <begin position="31"/>
        <end position="43"/>
    </location>
</feature>
<name>A0A2X0PIV4_9BASI</name>
<reference evidence="2 3" key="1">
    <citation type="submission" date="2016-11" db="EMBL/GenBank/DDBJ databases">
        <authorList>
            <person name="Jaros S."/>
            <person name="Januszkiewicz K."/>
            <person name="Wedrychowicz H."/>
        </authorList>
    </citation>
    <scope>NUCLEOTIDE SEQUENCE [LARGE SCALE GENOMIC DNA]</scope>
</reference>
<keyword evidence="3" id="KW-1185">Reference proteome</keyword>
<accession>A0A2X0PIV4</accession>
<evidence type="ECO:0000256" key="1">
    <source>
        <dbReference type="SAM" id="MobiDB-lite"/>
    </source>
</evidence>
<feature type="region of interest" description="Disordered" evidence="1">
    <location>
        <begin position="31"/>
        <end position="56"/>
    </location>
</feature>
<feature type="compositionally biased region" description="Polar residues" evidence="1">
    <location>
        <begin position="45"/>
        <end position="54"/>
    </location>
</feature>
<evidence type="ECO:0000313" key="2">
    <source>
        <dbReference type="EMBL" id="SGZ12635.1"/>
    </source>
</evidence>
<gene>
    <name evidence="2" type="primary">BQ5605_C028g10518</name>
    <name evidence="2" type="ORF">BQ5605_C028G10518</name>
</gene>
<dbReference type="Proteomes" id="UP000249464">
    <property type="component" value="Unassembled WGS sequence"/>
</dbReference>
<proteinExistence type="predicted"/>
<protein>
    <submittedName>
        <fullName evidence="2">BQ5605_C028g10518 protein</fullName>
    </submittedName>
</protein>
<organism evidence="2 3">
    <name type="scientific">Microbotryum silenes-dioicae</name>
    <dbReference type="NCBI Taxonomy" id="796604"/>
    <lineage>
        <taxon>Eukaryota</taxon>
        <taxon>Fungi</taxon>
        <taxon>Dikarya</taxon>
        <taxon>Basidiomycota</taxon>
        <taxon>Pucciniomycotina</taxon>
        <taxon>Microbotryomycetes</taxon>
        <taxon>Microbotryales</taxon>
        <taxon>Microbotryaceae</taxon>
        <taxon>Microbotryum</taxon>
    </lineage>
</organism>
<dbReference type="EMBL" id="FQNC01000080">
    <property type="protein sequence ID" value="SGZ12635.1"/>
    <property type="molecule type" value="Genomic_DNA"/>
</dbReference>